<keyword evidence="12" id="KW-0696">RNA-directed RNA polymerase</keyword>
<dbReference type="EMBL" id="BK067005">
    <property type="protein sequence ID" value="DBA56451.1"/>
    <property type="molecule type" value="Viral_cRNA"/>
</dbReference>
<dbReference type="GO" id="GO:0003968">
    <property type="term" value="F:RNA-directed RNA polymerase activity"/>
    <property type="evidence" value="ECO:0007669"/>
    <property type="project" value="UniProtKB-KW"/>
</dbReference>
<dbReference type="GO" id="GO:0016787">
    <property type="term" value="F:hydrolase activity"/>
    <property type="evidence" value="ECO:0007669"/>
    <property type="project" value="UniProtKB-KW"/>
</dbReference>
<organism evidence="12">
    <name type="scientific">Blatta orientalis phasmavirus 1</name>
    <dbReference type="NCBI Taxonomy" id="3133445"/>
    <lineage>
        <taxon>Viruses</taxon>
        <taxon>Riboviria</taxon>
        <taxon>Orthornavirae</taxon>
        <taxon>Negarnaviricota</taxon>
        <taxon>Polyploviricotina</taxon>
        <taxon>Bunyaviricetes</taxon>
        <taxon>Elliovirales</taxon>
        <taxon>Phasmaviridae</taxon>
    </lineage>
</organism>
<evidence type="ECO:0000256" key="7">
    <source>
        <dbReference type="ARBA" id="ARBA00030436"/>
    </source>
</evidence>
<evidence type="ECO:0000256" key="1">
    <source>
        <dbReference type="ARBA" id="ARBA00012494"/>
    </source>
</evidence>
<feature type="region of interest" description="Disordered" evidence="10">
    <location>
        <begin position="2179"/>
        <end position="2230"/>
    </location>
</feature>
<dbReference type="GO" id="GO:0039694">
    <property type="term" value="P:viral RNA genome replication"/>
    <property type="evidence" value="ECO:0007669"/>
    <property type="project" value="InterPro"/>
</dbReference>
<evidence type="ECO:0000256" key="8">
    <source>
        <dbReference type="ARBA" id="ARBA00031012"/>
    </source>
</evidence>
<reference evidence="12" key="1">
    <citation type="journal article" date="2024" name="Microb. Genom.">
        <title>The hidden RNA viruses in Blattodea (cockroach and termite).</title>
        <authorList>
            <person name="Fan J."/>
            <person name="Jiang S."/>
            <person name="Li W."/>
            <person name="Li J."/>
            <person name="Pang R."/>
            <person name="Wu H."/>
        </authorList>
    </citation>
    <scope>NUCLEOTIDE SEQUENCE</scope>
    <source>
        <strain evidence="12">DE2016-2</strain>
    </source>
</reference>
<accession>A0AAT9J9P1</accession>
<dbReference type="InterPro" id="IPR007322">
    <property type="entry name" value="RNA_pol_bunyavir"/>
</dbReference>
<evidence type="ECO:0000256" key="4">
    <source>
        <dbReference type="ARBA" id="ARBA00022801"/>
    </source>
</evidence>
<dbReference type="Pfam" id="PF15518">
    <property type="entry name" value="L_protein_N"/>
    <property type="match status" value="1"/>
</dbReference>
<keyword evidence="4" id="KW-0378">Hydrolase</keyword>
<evidence type="ECO:0000256" key="5">
    <source>
        <dbReference type="ARBA" id="ARBA00022842"/>
    </source>
</evidence>
<keyword evidence="5" id="KW-0460">Magnesium</keyword>
<dbReference type="Pfam" id="PF04196">
    <property type="entry name" value="Bunya_RdRp"/>
    <property type="match status" value="1"/>
</dbReference>
<sequence>MAWPPLPLRENLVQADHLAPGRVVNVPWSIHMIDQLQSNSADFPLPDQAGRCVCTSNIFMYYYSPYVAQLQPDPQVNILGDTVSWAFHDYLYDRGTMSGSSSGARPRLEFYKNRHDMVAEALGMTATDVQLRDIFGALDDDDVLTPDYAHQSDQGVIHILEFATSRDPSGQGLRQVLEMKMLKYRFALETRARETNSPVAFSVVVVSPGMLVSNVQLPQTTIDALGYRLKIACAIDDKASAQGIIFHEDQTEMSTREAEILHQLEGIGDLPAVGDAFTITEEYVRLSSGPLMPEDIETIKKQAISMLEDANSLMKESPMSGKEALKILHTSQSHDMSRSDQAAITVMPLFVVDPDKDPYDNMVRDTYISHFDCPLMLDIWRKAFESHSCIPESSLEPTDDESEDGLYEVYLDDAEVPKSDTKHRYCRVSITPSTDQRLYMAGKGIDGRRFRDHPYVERATKKSRTCFSQHVPLDDIDDYLTDNSWLKEAEKVNYTSYEAINSLLESADELHGNSGTTLDLLKRLYHTKQSVALQIVSKIAQELAISFKQHTKRDQFILKKVCGYPVYLLIKSVNTRSHIFFSILVPPGSNFESYGLPFTQFFSHEGFSYTTFKSFTVPKLSNQFVANELWLGSLIRWVLELSTCETAEKVNPTTLKPTDIDLRAVKMANLSLLVAMEDKASTEAEMTLSRYMYMEMFKSENKNCYPNPLKMVRKFNTYPRSRLLVWVQQNLIRSFSQMIVNPPVSRVIFNMREAHSEQTGRRVLVPEFVGTLPKTVRPTDVSLDRWDGLINCFTGDPVHNMSCVVNIMYTGYFKDKNENPWENSDWKLVEKVLEEEFRLDPKRTQYYGDSEPPVNDVRDHEFSPIHLKYGCDVASQQLQRKYGIMYKEELERLFVARLARISLVDLATLKASAVIADPSGLTLDSHEEVDTRSGRIKAMEAAAKVADAFSSHPYVNFEKAVLYVEAHWGAIACDLFKKQQHAGLREIYVLDFHCRIVQRFVEAAGRLLCEQFDVDTLSHPSIKHKLIDNHIAVSIRLTEDSTRTLINCNSSGDKTRWNQNIMVKAFAIIFSRMYTQRTAKALARCLNLWYGKLIKIPPGLQKLLINNTQLNNPIYEELLSQFWGDSTSSSPSVMEERTKFFRTVSGMFQGILHYTSSMLHVIERLSYKQLCHTLFTHRYPQYPLHVTVMCCSDDSCTMMSTAIPPDVPPEEKAAVKTLLTQLIFCQPMHGRYCNMRESVKSTLGTNSVLEYNSVFMCKGTVIVPTFKFWEAGLKVSQTESIKARLENMQNLLKSLSENSASAFECRMLQLLQASVFYKTLGADVNKHWPLLRSSLQKTHNIDLGFFPLDDELCPGMLGLKYNMYMASMRGEYLKPLGRLYQTGALDCTKGGELVSSFVLTFGNRKRLEKLQEEVECDPNWEELVNKHPQVLYRQPSSTLEAKLQITVSSHQAGVHESLNQGNSFFNSIVSSVYSPNCPCISVRQVSVENGKLSSTKVKTSLIGALKLQQTEPHTLDVAITDLFPNAKVFGKISLMLSRLKSEPLRLTPVPNLKRRLTTVLWQLDEELIEAPLAKSARLIWFGFKSKISSRTLKASWERQKEKIPWLRDDVNATLESSPFESHVALRNFIDSHGSVTRTIRVVCPPIRSSTFLSQLEDTIRVNYLPSMQMVSAEEKSGEERVYSSNISSEVSLVLLSPRPNNIKLQTIVNLMRTRQCTIRNAITLQMMPRQEAYLTVMHWVGCKIQPASQDYRRSEVEVLQATQMALDGLRNLKDTMVDFVVRRQSVDDEGAIQGPGVTRLYLKGCSVELEFEGDKVVRMYVPNLEVTYPHLSSIIEYVKWSGHEFLTEKGGGFFDDTIATISTAGLSAKRYRGTPISLNKDLIHWELDAKQLGMLLEVQDDTIRLISRQRYQTKRDGETMNYFQKDLVLCYYKASSVHLDLPKTQMPVVKEFDLAWMCGRPLDSVKLASIITYLRMKEESKDVNLQIPCPLEHVEDPEQLASWLRSTFKARIGATHGVFPTPTRRDVEAPSLEPMIDTLQLFGDEELMDDDWANALDDIIGALEPTSQEVQVDNVEPEQLDYLPEFDEEGLQAYMSAMSAQQAMGSTRETVFSHHQFWDDYIQDTETASPGALRRVAQGRLGVIAYLSDQLCWLMERTLDAPVSQTKLEAYLASVATDIPQSDKKKKPKAQSDIVPAEDQEPEPRVWRPSFRTRVPHKPSFFKRKPKGKK</sequence>
<comment type="similarity">
    <text evidence="9">Belongs to the Bunyavirales RNA polymerase family.</text>
</comment>
<evidence type="ECO:0000256" key="9">
    <source>
        <dbReference type="ARBA" id="ARBA00034123"/>
    </source>
</evidence>
<evidence type="ECO:0000259" key="11">
    <source>
        <dbReference type="PROSITE" id="PS50525"/>
    </source>
</evidence>
<keyword evidence="12" id="KW-0548">Nucleotidyltransferase</keyword>
<name>A0AAT9J9P1_9VIRU</name>
<feature type="compositionally biased region" description="Basic residues" evidence="10">
    <location>
        <begin position="2214"/>
        <end position="2230"/>
    </location>
</feature>
<evidence type="ECO:0000256" key="2">
    <source>
        <dbReference type="ARBA" id="ARBA00018602"/>
    </source>
</evidence>
<evidence type="ECO:0000313" key="12">
    <source>
        <dbReference type="EMBL" id="DBA56451.1"/>
    </source>
</evidence>
<protein>
    <recommendedName>
        <fullName evidence="2">RNA-directed RNA polymerase L</fullName>
        <ecNumber evidence="1">2.7.7.48</ecNumber>
    </recommendedName>
    <alternativeName>
        <fullName evidence="6">Large structural protein</fullName>
    </alternativeName>
    <alternativeName>
        <fullName evidence="8">Replicase</fullName>
    </alternativeName>
    <alternativeName>
        <fullName evidence="7">Transcriptase</fullName>
    </alternativeName>
</protein>
<dbReference type="InterPro" id="IPR029124">
    <property type="entry name" value="L_protein_N"/>
</dbReference>
<evidence type="ECO:0000256" key="3">
    <source>
        <dbReference type="ARBA" id="ARBA00022679"/>
    </source>
</evidence>
<proteinExistence type="inferred from homology"/>
<dbReference type="PROSITE" id="PS50525">
    <property type="entry name" value="RDRP_SSRNA_NEG_SEG"/>
    <property type="match status" value="1"/>
</dbReference>
<evidence type="ECO:0000256" key="10">
    <source>
        <dbReference type="SAM" id="MobiDB-lite"/>
    </source>
</evidence>
<dbReference type="InterPro" id="IPR007099">
    <property type="entry name" value="RNA-dir_pol_NSvirus"/>
</dbReference>
<feature type="domain" description="RdRp catalytic" evidence="11">
    <location>
        <begin position="1034"/>
        <end position="1233"/>
    </location>
</feature>
<evidence type="ECO:0000256" key="6">
    <source>
        <dbReference type="ARBA" id="ARBA00030285"/>
    </source>
</evidence>
<keyword evidence="3" id="KW-0808">Transferase</keyword>
<dbReference type="EC" id="2.7.7.48" evidence="1"/>
<dbReference type="GO" id="GO:0006351">
    <property type="term" value="P:DNA-templated transcription"/>
    <property type="evidence" value="ECO:0007669"/>
    <property type="project" value="InterPro"/>
</dbReference>